<gene>
    <name evidence="2" type="ORF">Cpir12675_005812</name>
</gene>
<keyword evidence="1" id="KW-0472">Membrane</keyword>
<protein>
    <submittedName>
        <fullName evidence="2">Uncharacterized protein</fullName>
    </submittedName>
</protein>
<feature type="transmembrane region" description="Helical" evidence="1">
    <location>
        <begin position="61"/>
        <end position="82"/>
    </location>
</feature>
<keyword evidence="3" id="KW-1185">Reference proteome</keyword>
<evidence type="ECO:0000256" key="1">
    <source>
        <dbReference type="SAM" id="Phobius"/>
    </source>
</evidence>
<comment type="caution">
    <text evidence="2">The sequence shown here is derived from an EMBL/GenBank/DDBJ whole genome shotgun (WGS) entry which is preliminary data.</text>
</comment>
<reference evidence="2 3" key="1">
    <citation type="journal article" date="2024" name="IMA Fungus">
        <title>IMA Genome - F19 : A genome assembly and annotation guide to empower mycologists, including annotated draft genome sequences of Ceratocystis pirilliformis, Diaporthe australafricana, Fusarium ophioides, Paecilomyces lecythidis, and Sporothrix stenoceras.</title>
        <authorList>
            <person name="Aylward J."/>
            <person name="Wilson A.M."/>
            <person name="Visagie C.M."/>
            <person name="Spraker J."/>
            <person name="Barnes I."/>
            <person name="Buitendag C."/>
            <person name="Ceriani C."/>
            <person name="Del Mar Angel L."/>
            <person name="du Plessis D."/>
            <person name="Fuchs T."/>
            <person name="Gasser K."/>
            <person name="Kramer D."/>
            <person name="Li W."/>
            <person name="Munsamy K."/>
            <person name="Piso A."/>
            <person name="Price J.L."/>
            <person name="Sonnekus B."/>
            <person name="Thomas C."/>
            <person name="van der Nest A."/>
            <person name="van Dijk A."/>
            <person name="van Heerden A."/>
            <person name="van Vuuren N."/>
            <person name="Yilmaz N."/>
            <person name="Duong T.A."/>
            <person name="van der Merwe N.A."/>
            <person name="Wingfield M.J."/>
            <person name="Wingfield B.D."/>
        </authorList>
    </citation>
    <scope>NUCLEOTIDE SEQUENCE [LARGE SCALE GENOMIC DNA]</scope>
    <source>
        <strain evidence="2 3">CMW 12675</strain>
    </source>
</reference>
<organism evidence="2 3">
    <name type="scientific">Ceratocystis pirilliformis</name>
    <dbReference type="NCBI Taxonomy" id="259994"/>
    <lineage>
        <taxon>Eukaryota</taxon>
        <taxon>Fungi</taxon>
        <taxon>Dikarya</taxon>
        <taxon>Ascomycota</taxon>
        <taxon>Pezizomycotina</taxon>
        <taxon>Sordariomycetes</taxon>
        <taxon>Hypocreomycetidae</taxon>
        <taxon>Microascales</taxon>
        <taxon>Ceratocystidaceae</taxon>
        <taxon>Ceratocystis</taxon>
    </lineage>
</organism>
<evidence type="ECO:0000313" key="3">
    <source>
        <dbReference type="Proteomes" id="UP001583280"/>
    </source>
</evidence>
<name>A0ABR3YM16_9PEZI</name>
<proteinExistence type="predicted"/>
<dbReference type="Proteomes" id="UP001583280">
    <property type="component" value="Unassembled WGS sequence"/>
</dbReference>
<feature type="transmembrane region" description="Helical" evidence="1">
    <location>
        <begin position="29"/>
        <end position="54"/>
    </location>
</feature>
<sequence>MAPIPITSPSSFFAGLFPRLGNGPTLLDIIFAIIASLLLAFCLAVIGVLVYDYLSRIKRSVWGAIVLAVNICTSARILTWAYERHQCRKLMQRQATLTAERLRREALTPDPGFYSGQAYMIEPARPQKAALANVRHKTAPRRVIRSNKHLPLKPLPSLDIDKESIHSIDTISQSISSAGANKRPLSVTSISSALAIKSINLDNMDQPIQGPYCGDFIFPFSPSDSFCSFHANDSEATYVPEDTSDWANGFTGTYASHGTDMGDNCGFRNDSMKSINGTVKAVEDPTQAIQGSDGGSSNGRASGTTECGNMIVSEYFDDSVESCDSSFADYTPKYYILETGEPIDYFIGQAVSE</sequence>
<dbReference type="EMBL" id="JAWDJO010000218">
    <property type="protein sequence ID" value="KAL1889390.1"/>
    <property type="molecule type" value="Genomic_DNA"/>
</dbReference>
<keyword evidence="1" id="KW-1133">Transmembrane helix</keyword>
<accession>A0ABR3YM16</accession>
<keyword evidence="1" id="KW-0812">Transmembrane</keyword>
<evidence type="ECO:0000313" key="2">
    <source>
        <dbReference type="EMBL" id="KAL1889390.1"/>
    </source>
</evidence>